<evidence type="ECO:0000313" key="4">
    <source>
        <dbReference type="Proteomes" id="UP001595921"/>
    </source>
</evidence>
<proteinExistence type="predicted"/>
<dbReference type="InterPro" id="IPR002372">
    <property type="entry name" value="PQQ_rpt_dom"/>
</dbReference>
<reference evidence="3 4" key="1">
    <citation type="journal article" date="2019" name="Int. J. Syst. Evol. Microbiol.">
        <title>The Global Catalogue of Microorganisms (GCM) 10K type strain sequencing project: providing services to taxonomists for standard genome sequencing and annotation.</title>
        <authorList>
            <consortium name="The Broad Institute Genomics Platform"/>
            <consortium name="The Broad Institute Genome Sequencing Center for Infectious Disease"/>
            <person name="Wu L."/>
            <person name="Ma J."/>
        </authorList>
    </citation>
    <scope>NUCLEOTIDE SEQUENCE [LARGE SCALE GENOMIC DNA]</scope>
    <source>
        <strain evidence="3 4">CGMCC 1.12553</strain>
    </source>
</reference>
<dbReference type="PANTHER" id="PTHR34512:SF30">
    <property type="entry name" value="OUTER MEMBRANE PROTEIN ASSEMBLY FACTOR BAMB"/>
    <property type="match status" value="1"/>
</dbReference>
<dbReference type="AlphaFoldDB" id="A0ABD5PE09"/>
<evidence type="ECO:0000256" key="1">
    <source>
        <dbReference type="SAM" id="MobiDB-lite"/>
    </source>
</evidence>
<dbReference type="EMBL" id="JBHSDS010000007">
    <property type="protein sequence ID" value="MFC4358963.1"/>
    <property type="molecule type" value="Genomic_DNA"/>
</dbReference>
<feature type="region of interest" description="Disordered" evidence="1">
    <location>
        <begin position="42"/>
        <end position="85"/>
    </location>
</feature>
<keyword evidence="4" id="KW-1185">Reference proteome</keyword>
<feature type="domain" description="Pyrrolo-quinoline quinone repeat" evidence="2">
    <location>
        <begin position="207"/>
        <end position="435"/>
    </location>
</feature>
<dbReference type="InterPro" id="IPR006311">
    <property type="entry name" value="TAT_signal"/>
</dbReference>
<name>A0ABD5PE09_9EURY</name>
<dbReference type="SUPFAM" id="SSF50998">
    <property type="entry name" value="Quinoprotein alcohol dehydrogenase-like"/>
    <property type="match status" value="2"/>
</dbReference>
<gene>
    <name evidence="3" type="ORF">ACFO0N_13515</name>
</gene>
<dbReference type="InterPro" id="IPR011047">
    <property type="entry name" value="Quinoprotein_ADH-like_sf"/>
</dbReference>
<dbReference type="Gene3D" id="2.130.10.10">
    <property type="entry name" value="YVTN repeat-like/Quinoprotein amine dehydrogenase"/>
    <property type="match status" value="2"/>
</dbReference>
<dbReference type="PROSITE" id="PS51318">
    <property type="entry name" value="TAT"/>
    <property type="match status" value="1"/>
</dbReference>
<accession>A0ABD5PE09</accession>
<dbReference type="PANTHER" id="PTHR34512">
    <property type="entry name" value="CELL SURFACE PROTEIN"/>
    <property type="match status" value="1"/>
</dbReference>
<dbReference type="InterPro" id="IPR015943">
    <property type="entry name" value="WD40/YVTN_repeat-like_dom_sf"/>
</dbReference>
<evidence type="ECO:0000259" key="2">
    <source>
        <dbReference type="Pfam" id="PF13360"/>
    </source>
</evidence>
<protein>
    <submittedName>
        <fullName evidence="3">PQQ-binding-like beta-propeller repeat protein</fullName>
    </submittedName>
</protein>
<dbReference type="Pfam" id="PF13360">
    <property type="entry name" value="PQQ_2"/>
    <property type="match status" value="1"/>
</dbReference>
<dbReference type="RefSeq" id="WP_267619933.1">
    <property type="nucleotide sequence ID" value="NZ_JAODIW010000004.1"/>
</dbReference>
<organism evidence="3 4">
    <name type="scientific">Halobium salinum</name>
    <dbReference type="NCBI Taxonomy" id="1364940"/>
    <lineage>
        <taxon>Archaea</taxon>
        <taxon>Methanobacteriati</taxon>
        <taxon>Methanobacteriota</taxon>
        <taxon>Stenosarchaea group</taxon>
        <taxon>Halobacteria</taxon>
        <taxon>Halobacteriales</taxon>
        <taxon>Haloferacaceae</taxon>
        <taxon>Halobium</taxon>
    </lineage>
</organism>
<sequence length="435" mass="45710">MSSPPRGSRTDSRPSSRRAFLGTAGAVGLVALSGCTVQGFKDRKIRSRSAPAPTTDSVGDGWPARRHDARNRGRAPGPGPGSKPGVVWQYEWPNGAAWLRHEPAVVGDTVYATEYNDGHLVALDLADGTPTWHVGLSDDDWETTGPTVVSGPDRDLVLVGRHGTLYAYDRRGTQQWTTGDRLSGAVRGVTVAGDTAFVATADGRPALYAVDLADGRTRWRQETGLLEAPPAVTGGLVVAGDMDGQLVGVDRESGAEHWEAPVGAAWTKSAPLVDDTTVYVGASDPEFDAGAITAVNIVTGQREWRRRLTEVGVDSSLALGPENLYAATFAGDLLALDPDTGAERWSFSPSNPFGDDSDGDVYADNSPTVAGDHVFYTGAGNRLYAVSQSPASVAGRTRADWSVDLGDLFAPPVVAGDHLFVASERGVTCLGPSDG</sequence>
<dbReference type="Proteomes" id="UP001595921">
    <property type="component" value="Unassembled WGS sequence"/>
</dbReference>
<dbReference type="InterPro" id="IPR018391">
    <property type="entry name" value="PQQ_b-propeller_rpt"/>
</dbReference>
<evidence type="ECO:0000313" key="3">
    <source>
        <dbReference type="EMBL" id="MFC4358963.1"/>
    </source>
</evidence>
<dbReference type="SMART" id="SM00564">
    <property type="entry name" value="PQQ"/>
    <property type="match status" value="7"/>
</dbReference>
<dbReference type="PROSITE" id="PS51257">
    <property type="entry name" value="PROKAR_LIPOPROTEIN"/>
    <property type="match status" value="1"/>
</dbReference>
<comment type="caution">
    <text evidence="3">The sequence shown here is derived from an EMBL/GenBank/DDBJ whole genome shotgun (WGS) entry which is preliminary data.</text>
</comment>